<name>A0A059ZUW9_ACIBA</name>
<evidence type="ECO:0000313" key="22">
    <source>
        <dbReference type="Proteomes" id="UP000268239"/>
    </source>
</evidence>
<sequence length="99" mass="11120">MNTMLISPTLNVSCSENVLLKISSYFGVSHEQAYRKGVDSLLKLTEMVIANNEHSEIIKLFLCDCHLRTSINLDDISDMPTQLIGDCLNVIVLRYAFVV</sequence>
<proteinExistence type="predicted"/>
<evidence type="ECO:0000313" key="8">
    <source>
        <dbReference type="EMBL" id="MQR51586.1"/>
    </source>
</evidence>
<dbReference type="EMBL" id="RFDI01000347">
    <property type="protein sequence ID" value="RSR59537.1"/>
    <property type="molecule type" value="Genomic_DNA"/>
</dbReference>
<dbReference type="Proteomes" id="UP000197394">
    <property type="component" value="Unassembled WGS sequence"/>
</dbReference>
<dbReference type="EMBL" id="LRDT01000063">
    <property type="protein sequence ID" value="KZA10657.1"/>
    <property type="molecule type" value="Genomic_DNA"/>
</dbReference>
<reference evidence="16 21" key="7">
    <citation type="submission" date="2018-07" db="EMBL/GenBank/DDBJ databases">
        <authorList>
            <consortium name="Pathogen Informatics"/>
        </authorList>
    </citation>
    <scope>NUCLEOTIDE SEQUENCE [LARGE SCALE GENOMIC DNA]</scope>
    <source>
        <strain evidence="16 21">4300STDY7045823</strain>
    </source>
</reference>
<dbReference type="Proteomes" id="UP000268239">
    <property type="component" value="Unassembled WGS sequence"/>
</dbReference>
<dbReference type="EMBL" id="CP018664">
    <property type="protein sequence ID" value="APP30849.1"/>
    <property type="molecule type" value="Genomic_DNA"/>
</dbReference>
<reference evidence="11 20" key="5">
    <citation type="submission" date="2017-04" db="EMBL/GenBank/DDBJ databases">
        <title>Comparison of Acinetobacter baumannii whole genome sequences from two major hospitals in Kuwait.</title>
        <authorList>
            <person name="Nasser K."/>
            <person name="Habibi N."/>
            <person name="Khan M.W."/>
            <person name="Purohit P."/>
            <person name="Al-Obaid I."/>
            <person name="Dhar R."/>
            <person name="Al-Fouzan W."/>
            <person name="Mustafa A.S."/>
        </authorList>
    </citation>
    <scope>NUCLEOTIDE SEQUENCE [LARGE SCALE GENOMIC DNA]</scope>
    <source>
        <strain evidence="11 20">KUFAR57</strain>
    </source>
</reference>
<dbReference type="Proteomes" id="UP000461234">
    <property type="component" value="Unassembled WGS sequence"/>
</dbReference>
<dbReference type="EMBL" id="NEPB01000066">
    <property type="protein sequence ID" value="PRN29678.1"/>
    <property type="molecule type" value="Genomic_DNA"/>
</dbReference>
<dbReference type="KEGG" id="abw:BL01_18155"/>
<protein>
    <submittedName>
        <fullName evidence="8">Uncharacterized protein</fullName>
    </submittedName>
</protein>
<evidence type="ECO:0000313" key="24">
    <source>
        <dbReference type="Proteomes" id="UP000461234"/>
    </source>
</evidence>
<evidence type="ECO:0000313" key="17">
    <source>
        <dbReference type="Proteomes" id="UP000072389"/>
    </source>
</evidence>
<reference evidence="10 19" key="6">
    <citation type="submission" date="2017-05" db="EMBL/GenBank/DDBJ databases">
        <title>Draft genome sequence of MDR A. baumannii AB360.</title>
        <authorList>
            <person name="Wareham D.W."/>
            <person name="Bean D.C."/>
        </authorList>
    </citation>
    <scope>NUCLEOTIDE SEQUENCE [LARGE SCALE GENOMIC DNA]</scope>
    <source>
        <strain evidence="10 19">AB360</strain>
    </source>
</reference>
<dbReference type="AlphaFoldDB" id="A0A059ZUW9"/>
<evidence type="ECO:0000313" key="13">
    <source>
        <dbReference type="EMBL" id="QTK43299.1"/>
    </source>
</evidence>
<reference evidence="9 25" key="12">
    <citation type="submission" date="2020-02" db="EMBL/GenBank/DDBJ databases">
        <title>Whole genome shot-gun sequencing of clinical Carbapenem resistant A. baumannii.</title>
        <authorList>
            <person name="Veeraraghavan B."/>
            <person name="Mathur P."/>
            <person name="Vijayakumar S."/>
            <person name="Vasudevan K."/>
            <person name="Lincy M."/>
            <person name="Kirubananthan A."/>
        </authorList>
    </citation>
    <scope>NUCLEOTIDE SEQUENCE [LARGE SCALE GENOMIC DNA]</scope>
    <source>
        <strain evidence="9 25">SP816</strain>
    </source>
</reference>
<dbReference type="Proteomes" id="UP000237823">
    <property type="component" value="Unassembled WGS sequence"/>
</dbReference>
<evidence type="ECO:0000313" key="5">
    <source>
        <dbReference type="EMBL" id="KZA10657.1"/>
    </source>
</evidence>
<evidence type="ECO:0000313" key="9">
    <source>
        <dbReference type="EMBL" id="NDW42780.1"/>
    </source>
</evidence>
<organism evidence="8 24">
    <name type="scientific">Acinetobacter baumannii</name>
    <dbReference type="NCBI Taxonomy" id="470"/>
    <lineage>
        <taxon>Bacteria</taxon>
        <taxon>Pseudomonadati</taxon>
        <taxon>Pseudomonadota</taxon>
        <taxon>Gammaproteobacteria</taxon>
        <taxon>Moraxellales</taxon>
        <taxon>Moraxellaceae</taxon>
        <taxon>Acinetobacter</taxon>
        <taxon>Acinetobacter calcoaceticus/baumannii complex</taxon>
    </lineage>
</organism>
<evidence type="ECO:0000313" key="3">
    <source>
        <dbReference type="EMBL" id="EKU3570519.1"/>
    </source>
</evidence>
<evidence type="ECO:0000313" key="4">
    <source>
        <dbReference type="EMBL" id="EMN1073617.1"/>
    </source>
</evidence>
<evidence type="ECO:0000313" key="12">
    <source>
        <dbReference type="EMBL" id="QNV21592.1"/>
    </source>
</evidence>
<dbReference type="Proteomes" id="UP000076296">
    <property type="component" value="Unassembled WGS sequence"/>
</dbReference>
<reference evidence="14 23" key="8">
    <citation type="submission" date="2018-10" db="EMBL/GenBank/DDBJ databases">
        <title>GWAS and RNA-Seq identify cryptic mechanisms of antimicrobial resistance in Acinetobacter baumannii.</title>
        <authorList>
            <person name="Sahl J.W."/>
        </authorList>
    </citation>
    <scope>NUCLEOTIDE SEQUENCE [LARGE SCALE GENOMIC DNA]</scope>
    <source>
        <strain evidence="14 23">TG28175</strain>
    </source>
</reference>
<reference evidence="3" key="15">
    <citation type="submission" date="2023-06" db="EMBL/GenBank/DDBJ databases">
        <authorList>
            <consortium name="Clinical and Environmental Microbiology Branch: Whole genome sequencing antimicrobial resistance pathogens in the healthcare setting"/>
        </authorList>
    </citation>
    <scope>NUCLEOTIDE SEQUENCE</scope>
    <source>
        <strain evidence="3">2021GN-00227</strain>
    </source>
</reference>
<dbReference type="Proteomes" id="UP000516419">
    <property type="component" value="Chromosome"/>
</dbReference>
<reference evidence="8 24" key="11">
    <citation type="submission" date="2019-10" db="EMBL/GenBank/DDBJ databases">
        <title>Genetic environment of the oxa23 gene and comparative analysis of carbapenem resistant Acinetobacter baumannii isolates belonging to global clone 1, lineage 2 recovered in a burns hospital outbreak in 2012-2013.</title>
        <authorList>
            <person name="Douraghi M."/>
            <person name="Aris P."/>
            <person name="Kenyon J."/>
            <person name="Hamidian M."/>
        </authorList>
    </citation>
    <scope>NUCLEOTIDE SEQUENCE [LARGE SCALE GENOMIC DNA]</scope>
    <source>
        <strain evidence="8 24">ABS103</strain>
    </source>
</reference>
<dbReference type="EMBL" id="VMAF01000015">
    <property type="protein sequence ID" value="MDR8431777.1"/>
    <property type="molecule type" value="Genomic_DNA"/>
</dbReference>
<dbReference type="EMBL" id="ABFEVW030000050">
    <property type="protein sequence ID" value="EMN1073617.1"/>
    <property type="molecule type" value="Genomic_DNA"/>
</dbReference>
<dbReference type="EMBL" id="UFMQ01000030">
    <property type="protein sequence ID" value="SST31406.1"/>
    <property type="molecule type" value="Genomic_DNA"/>
</dbReference>
<reference evidence="13" key="14">
    <citation type="submission" date="2021-03" db="EMBL/GenBank/DDBJ databases">
        <title>Complete genome sequencing of Acinetobacter baumannii.</title>
        <authorList>
            <person name="Yadav B."/>
            <person name="Makwana N."/>
            <person name="Kharat A.S."/>
            <person name="Veeraraghavan B."/>
            <person name="Vijayakumar S."/>
            <person name="Priya M."/>
        </authorList>
    </citation>
    <scope>NUCLEOTIDE SEQUENCE</scope>
    <source>
        <strain evidence="13">KSK6</strain>
    </source>
</reference>
<reference evidence="15 22" key="9">
    <citation type="submission" date="2018-12" db="EMBL/GenBank/DDBJ databases">
        <title>Draft Genome Sequences Human Pathogenic Acinetobacter baumannii Strains.</title>
        <authorList>
            <person name="Madhi M."/>
            <person name="Ronco T."/>
            <person name="Olsen R.H."/>
            <person name="Hassani A."/>
        </authorList>
    </citation>
    <scope>NUCLEOTIDE SEQUENCE [LARGE SCALE GENOMIC DNA]</scope>
    <source>
        <strain evidence="15 22">AB3</strain>
    </source>
</reference>
<dbReference type="RefSeq" id="WP_001095006.1">
    <property type="nucleotide sequence ID" value="NC_025109.2"/>
</dbReference>
<evidence type="ECO:0000313" key="16">
    <source>
        <dbReference type="EMBL" id="SST31406.1"/>
    </source>
</evidence>
<dbReference type="Proteomes" id="UP000280073">
    <property type="component" value="Unassembled WGS sequence"/>
</dbReference>
<evidence type="ECO:0000313" key="18">
    <source>
        <dbReference type="Proteomes" id="UP000076296"/>
    </source>
</evidence>
<evidence type="ECO:0000313" key="1">
    <source>
        <dbReference type="EMBL" id="APP30413.1"/>
    </source>
</evidence>
<dbReference type="EMBL" id="WIOC01000047">
    <property type="protein sequence ID" value="MQR51586.1"/>
    <property type="molecule type" value="Genomic_DNA"/>
</dbReference>
<evidence type="ECO:0000313" key="2">
    <source>
        <dbReference type="EMBL" id="APP30849.1"/>
    </source>
</evidence>
<evidence type="ECO:0000313" key="15">
    <source>
        <dbReference type="EMBL" id="RTQ85693.1"/>
    </source>
</evidence>
<dbReference type="EMBL" id="NGKM01000027">
    <property type="protein sequence ID" value="OWK65136.1"/>
    <property type="molecule type" value="Genomic_DNA"/>
</dbReference>
<dbReference type="EMBL" id="ABFEVW020000049">
    <property type="protein sequence ID" value="EKU3570519.1"/>
    <property type="molecule type" value="Genomic_DNA"/>
</dbReference>
<reference evidence="12 26" key="13">
    <citation type="submission" date="2020-09" db="EMBL/GenBank/DDBJ databases">
        <title>Carbapenem-Resistant Acinetobacter baumannii devoid of typical resistance factors.</title>
        <authorList>
            <person name="Hoffmann M."/>
            <person name="Luo Y."/>
            <person name="Strain E."/>
            <person name="Rand H."/>
            <person name="Javkar K.G."/>
        </authorList>
    </citation>
    <scope>NUCLEOTIDE SEQUENCE [LARGE SCALE GENOMIC DNA]</scope>
    <source>
        <strain evidence="12 26">CFSAN093705</strain>
    </source>
</reference>
<accession>A0A059ZUW9</accession>
<dbReference type="Proteomes" id="UP000470018">
    <property type="component" value="Unassembled WGS sequence"/>
</dbReference>
<dbReference type="Proteomes" id="UP000252694">
    <property type="component" value="Unassembled WGS sequence"/>
</dbReference>
<evidence type="ECO:0000313" key="26">
    <source>
        <dbReference type="Proteomes" id="UP000516419"/>
    </source>
</evidence>
<dbReference type="EMBL" id="JAAGTY010000026">
    <property type="protein sequence ID" value="NDW42780.1"/>
    <property type="molecule type" value="Genomic_DNA"/>
</dbReference>
<evidence type="ECO:0000313" key="10">
    <source>
        <dbReference type="EMBL" id="OWK65136.1"/>
    </source>
</evidence>
<evidence type="ECO:0000313" key="25">
    <source>
        <dbReference type="Proteomes" id="UP000470018"/>
    </source>
</evidence>
<evidence type="ECO:0000313" key="7">
    <source>
        <dbReference type="EMBL" id="MDR8431777.1"/>
    </source>
</evidence>
<evidence type="ECO:0000313" key="6">
    <source>
        <dbReference type="EMBL" id="MDR8261445.1"/>
    </source>
</evidence>
<evidence type="ECO:0000313" key="23">
    <source>
        <dbReference type="Proteomes" id="UP000280073"/>
    </source>
</evidence>
<evidence type="ECO:0000313" key="14">
    <source>
        <dbReference type="EMBL" id="RSR59537.1"/>
    </source>
</evidence>
<dbReference type="EMBL" id="VMBB01000019">
    <property type="protein sequence ID" value="MDR8261445.1"/>
    <property type="molecule type" value="Genomic_DNA"/>
</dbReference>
<dbReference type="EMBL" id="CP018664">
    <property type="protein sequence ID" value="APP30413.1"/>
    <property type="molecule type" value="Genomic_DNA"/>
</dbReference>
<reference evidence="1" key="4">
    <citation type="submission" date="2016-12" db="EMBL/GenBank/DDBJ databases">
        <authorList>
            <person name="Singh M."/>
            <person name="Fernando D."/>
            <person name="Kumar A."/>
        </authorList>
    </citation>
    <scope>NUCLEOTIDE SEQUENCE</scope>
    <source>
        <strain evidence="2">ATCC 17978</strain>
        <strain evidence="1">ATCC 17978-VU</strain>
    </source>
</reference>
<reference evidence="1 17" key="1">
    <citation type="journal article" date="2014" name="Antimicrob. Agents Chemother.">
        <title>Triclosan can select for an AdeIJK-overexpressing mutant of Acinetobacter baumannii ATCC 17978 that displays reduced susceptibility to multiple antibiotics.</title>
        <authorList>
            <person name="Fernando D.M."/>
            <person name="Xu W."/>
            <person name="Loewen P.C."/>
            <person name="Zhanel G.G."/>
            <person name="Kumar A."/>
        </authorList>
    </citation>
    <scope>NUCLEOTIDE SEQUENCE [LARGE SCALE GENOMIC DNA]</scope>
    <source>
        <strain evidence="2 17">ATCC 17978</strain>
        <strain evidence="1">ATCC 17978-VU</strain>
    </source>
</reference>
<evidence type="ECO:0000313" key="21">
    <source>
        <dbReference type="Proteomes" id="UP000252694"/>
    </source>
</evidence>
<dbReference type="EMBL" id="CP061525">
    <property type="protein sequence ID" value="QNV21592.1"/>
    <property type="molecule type" value="Genomic_DNA"/>
</dbReference>
<evidence type="ECO:0000313" key="19">
    <source>
        <dbReference type="Proteomes" id="UP000197394"/>
    </source>
</evidence>
<reference evidence="6" key="10">
    <citation type="submission" date="2019-07" db="EMBL/GenBank/DDBJ databases">
        <title>Biological characteristics of mucoid Acinetobacter baumannii from a general hospital in China.</title>
        <authorList>
            <person name="Hua X."/>
            <person name="Yu Y."/>
        </authorList>
    </citation>
    <scope>NUCLEOTIDE SEQUENCE</scope>
    <source>
        <strain evidence="6">N41</strain>
        <strain evidence="7">N8</strain>
    </source>
</reference>
<evidence type="ECO:0000313" key="20">
    <source>
        <dbReference type="Proteomes" id="UP000237823"/>
    </source>
</evidence>
<gene>
    <name evidence="1" type="ORF">AUO97_06125</name>
    <name evidence="2" type="ORF">AUO97_08515</name>
    <name evidence="11" type="ORF">B9W25_18165</name>
    <name evidence="10" type="ORF">CBE85_18050</name>
    <name evidence="14" type="ORF">EA686_08175</name>
    <name evidence="15" type="ORF">EJ062_01115</name>
    <name evidence="8" type="ORF">F2P40_20045</name>
    <name evidence="7" type="ORF">FPK63_11900</name>
    <name evidence="6" type="ORF">FPK87_13360</name>
    <name evidence="12" type="ORF">FQZ18_18070</name>
    <name evidence="9" type="ORF">G3N53_17030</name>
    <name evidence="13" type="ORF">J6E47_18330</name>
    <name evidence="5" type="ORF">LV35_04009</name>
    <name evidence="3" type="ORF">MKP18_004003</name>
    <name evidence="4" type="ORF">MKP18_004004</name>
    <name evidence="16" type="ORF">SAMEA104305318_03754</name>
</gene>
<evidence type="ECO:0000313" key="11">
    <source>
        <dbReference type="EMBL" id="PRN29678.1"/>
    </source>
</evidence>
<dbReference type="EMBL" id="CP072270">
    <property type="protein sequence ID" value="QTK43299.1"/>
    <property type="molecule type" value="Genomic_DNA"/>
</dbReference>
<dbReference type="Proteomes" id="UP000072389">
    <property type="component" value="Chromosome"/>
</dbReference>
<dbReference type="EMBL" id="RXLU01000003">
    <property type="protein sequence ID" value="RTQ85693.1"/>
    <property type="molecule type" value="Genomic_DNA"/>
</dbReference>
<dbReference type="Proteomes" id="UP000664966">
    <property type="component" value="Chromosome"/>
</dbReference>
<reference evidence="1" key="2">
    <citation type="submission" date="2015-12" db="EMBL/GenBank/DDBJ databases">
        <authorList>
            <person name="Singh M.K."/>
            <person name="Fernando D.M."/>
            <person name="Kumar A."/>
        </authorList>
    </citation>
    <scope>NUCLEOTIDE SEQUENCE</scope>
    <source>
        <strain evidence="2">ATCC 17978</strain>
        <strain evidence="1">ATCC 17978-VU</strain>
    </source>
</reference>
<reference evidence="5 18" key="3">
    <citation type="submission" date="2016-01" db="EMBL/GenBank/DDBJ databases">
        <title>Draft sequences of Acinetobacter baumannii isolates from wounded military personnel.</title>
        <authorList>
            <person name="Arivett B.A."/>
            <person name="Fiester S.E."/>
            <person name="Ream D.C."/>
            <person name="Actis L.A."/>
        </authorList>
    </citation>
    <scope>NUCLEOTIDE SEQUENCE [LARGE SCALE GENOMIC DNA]</scope>
    <source>
        <strain evidence="5 18">AB2828</strain>
    </source>
</reference>